<dbReference type="AlphaFoldDB" id="A0A7W6CM28"/>
<feature type="transmembrane region" description="Helical" evidence="1">
    <location>
        <begin position="82"/>
        <end position="105"/>
    </location>
</feature>
<dbReference type="GO" id="GO:0000271">
    <property type="term" value="P:polysaccharide biosynthetic process"/>
    <property type="evidence" value="ECO:0007669"/>
    <property type="project" value="TreeGrafter"/>
</dbReference>
<feature type="transmembrane region" description="Helical" evidence="1">
    <location>
        <begin position="125"/>
        <end position="146"/>
    </location>
</feature>
<dbReference type="InterPro" id="IPR002656">
    <property type="entry name" value="Acyl_transf_3_dom"/>
</dbReference>
<dbReference type="PANTHER" id="PTHR23028:SF131">
    <property type="entry name" value="BLR2367 PROTEIN"/>
    <property type="match status" value="1"/>
</dbReference>
<feature type="transmembrane region" description="Helical" evidence="1">
    <location>
        <begin position="270"/>
        <end position="289"/>
    </location>
</feature>
<dbReference type="RefSeq" id="WP_183899280.1">
    <property type="nucleotide sequence ID" value="NZ_JACIDW010000002.1"/>
</dbReference>
<name>A0A7W6CM28_9HYPH</name>
<feature type="transmembrane region" description="Helical" evidence="1">
    <location>
        <begin position="295"/>
        <end position="314"/>
    </location>
</feature>
<dbReference type="GO" id="GO:0016020">
    <property type="term" value="C:membrane"/>
    <property type="evidence" value="ECO:0007669"/>
    <property type="project" value="TreeGrafter"/>
</dbReference>
<evidence type="ECO:0000259" key="2">
    <source>
        <dbReference type="Pfam" id="PF01757"/>
    </source>
</evidence>
<evidence type="ECO:0000256" key="1">
    <source>
        <dbReference type="SAM" id="Phobius"/>
    </source>
</evidence>
<reference evidence="3 4" key="1">
    <citation type="submission" date="2020-08" db="EMBL/GenBank/DDBJ databases">
        <title>Genomic Encyclopedia of Type Strains, Phase IV (KMG-IV): sequencing the most valuable type-strain genomes for metagenomic binning, comparative biology and taxonomic classification.</title>
        <authorList>
            <person name="Goeker M."/>
        </authorList>
    </citation>
    <scope>NUCLEOTIDE SEQUENCE [LARGE SCALE GENOMIC DNA]</scope>
    <source>
        <strain evidence="3 4">DSM 26575</strain>
    </source>
</reference>
<feature type="domain" description="Acyltransferase 3" evidence="2">
    <location>
        <begin position="8"/>
        <end position="314"/>
    </location>
</feature>
<feature type="transmembrane region" description="Helical" evidence="1">
    <location>
        <begin position="176"/>
        <end position="192"/>
    </location>
</feature>
<sequence>MPEKKHIASLDGLRGMAAAAVVFSHLDLIFPPLAPFMITGIGGRAVAIFFALSGFLMAYLYGDRPISRKAVADFLVSRFSRIYPVYLVAVLVVVVLSNIPGLDFISPIQGAREILRHVLLFGSTGVLWSVPPEIQFYLLFPLIWLFFSDTKRYQVIGVLLAGFLALDALAGFPGPGILLVSKLAFFLFGAAVGRMQPLLNRHSLGLSTGVLALTLPFIILVSNQLFPNADNAWGLAPAFAGALAVLLVAREHRLSAAFFAARPMRFLGKISFSLYLFHVPVMFLMGNALSSVLPLYVVAPAALVATLIIAWISYECIETPARRALVSLWHERGSKVIVDPQPDTRV</sequence>
<dbReference type="InterPro" id="IPR050879">
    <property type="entry name" value="Acyltransferase_3"/>
</dbReference>
<feature type="transmembrane region" description="Helical" evidence="1">
    <location>
        <begin position="204"/>
        <end position="226"/>
    </location>
</feature>
<feature type="transmembrane region" description="Helical" evidence="1">
    <location>
        <begin position="232"/>
        <end position="249"/>
    </location>
</feature>
<feature type="transmembrane region" description="Helical" evidence="1">
    <location>
        <begin position="12"/>
        <end position="30"/>
    </location>
</feature>
<evidence type="ECO:0000313" key="3">
    <source>
        <dbReference type="EMBL" id="MBB3963587.1"/>
    </source>
</evidence>
<keyword evidence="1" id="KW-0472">Membrane</keyword>
<dbReference type="Pfam" id="PF01757">
    <property type="entry name" value="Acyl_transf_3"/>
    <property type="match status" value="1"/>
</dbReference>
<organism evidence="3 4">
    <name type="scientific">Rhizobium metallidurans</name>
    <dbReference type="NCBI Taxonomy" id="1265931"/>
    <lineage>
        <taxon>Bacteria</taxon>
        <taxon>Pseudomonadati</taxon>
        <taxon>Pseudomonadota</taxon>
        <taxon>Alphaproteobacteria</taxon>
        <taxon>Hyphomicrobiales</taxon>
        <taxon>Rhizobiaceae</taxon>
        <taxon>Rhizobium/Agrobacterium group</taxon>
        <taxon>Rhizobium</taxon>
    </lineage>
</organism>
<proteinExistence type="predicted"/>
<keyword evidence="1" id="KW-0812">Transmembrane</keyword>
<keyword evidence="4" id="KW-1185">Reference proteome</keyword>
<dbReference type="PANTHER" id="PTHR23028">
    <property type="entry name" value="ACETYLTRANSFERASE"/>
    <property type="match status" value="1"/>
</dbReference>
<protein>
    <submittedName>
        <fullName evidence="3">Peptidoglycan/LPS O-acetylase OafA/YrhL</fullName>
    </submittedName>
</protein>
<evidence type="ECO:0000313" key="4">
    <source>
        <dbReference type="Proteomes" id="UP000582090"/>
    </source>
</evidence>
<dbReference type="GO" id="GO:0016747">
    <property type="term" value="F:acyltransferase activity, transferring groups other than amino-acyl groups"/>
    <property type="evidence" value="ECO:0007669"/>
    <property type="project" value="InterPro"/>
</dbReference>
<feature type="transmembrane region" description="Helical" evidence="1">
    <location>
        <begin position="36"/>
        <end position="61"/>
    </location>
</feature>
<accession>A0A7W6CM28</accession>
<dbReference type="Proteomes" id="UP000582090">
    <property type="component" value="Unassembled WGS sequence"/>
</dbReference>
<keyword evidence="1" id="KW-1133">Transmembrane helix</keyword>
<gene>
    <name evidence="3" type="ORF">GGQ67_001212</name>
</gene>
<comment type="caution">
    <text evidence="3">The sequence shown here is derived from an EMBL/GenBank/DDBJ whole genome shotgun (WGS) entry which is preliminary data.</text>
</comment>
<dbReference type="EMBL" id="JACIDW010000002">
    <property type="protein sequence ID" value="MBB3963587.1"/>
    <property type="molecule type" value="Genomic_DNA"/>
</dbReference>
<feature type="transmembrane region" description="Helical" evidence="1">
    <location>
        <begin position="153"/>
        <end position="170"/>
    </location>
</feature>